<accession>A0A7S2UVK3</accession>
<evidence type="ECO:0000256" key="3">
    <source>
        <dbReference type="ARBA" id="ARBA00022692"/>
    </source>
</evidence>
<sequence length="256" mass="29483">MIIKLRGKLLLLNLLGFVLLACSHSPSLFSTVAVNQRYDGLEEHSELSEAEPTSINISYALTPRKLKRNLAKSLWEFYNAKLDQYPLLTKMATGTVCGFLGDLIYQLWREYKYNIPVNINRMAMFVIVTCFYHAPALHWWFDFSDKKGALIHNKGMRISALMFTDNFMLSPILNPVFIFLAALLCTPNIFGTPLVDTFSGALGQMKEEAWSVNCKCWKLWPVVHFFNYTYIQPKHRVLVTYLVSVVWKFMLSSCIK</sequence>
<dbReference type="InterPro" id="IPR007248">
    <property type="entry name" value="Mpv17_PMP22"/>
</dbReference>
<keyword evidence="4 6" id="KW-1133">Transmembrane helix</keyword>
<keyword evidence="7" id="KW-0732">Signal</keyword>
<name>A0A7S2UVK3_9STRA</name>
<evidence type="ECO:0000313" key="8">
    <source>
        <dbReference type="EMBL" id="CAD9860508.1"/>
    </source>
</evidence>
<dbReference type="AlphaFoldDB" id="A0A7S2UVK3"/>
<comment type="subcellular location">
    <subcellularLocation>
        <location evidence="1">Membrane</location>
        <topology evidence="1">Multi-pass membrane protein</topology>
    </subcellularLocation>
</comment>
<dbReference type="PROSITE" id="PS51257">
    <property type="entry name" value="PROKAR_LIPOPROTEIN"/>
    <property type="match status" value="1"/>
</dbReference>
<keyword evidence="5 6" id="KW-0472">Membrane</keyword>
<evidence type="ECO:0000256" key="2">
    <source>
        <dbReference type="ARBA" id="ARBA00006824"/>
    </source>
</evidence>
<dbReference type="EMBL" id="HBHR01006195">
    <property type="protein sequence ID" value="CAD9860508.1"/>
    <property type="molecule type" value="Transcribed_RNA"/>
</dbReference>
<evidence type="ECO:0000256" key="4">
    <source>
        <dbReference type="ARBA" id="ARBA00022989"/>
    </source>
</evidence>
<organism evidence="8">
    <name type="scientific">Fibrocapsa japonica</name>
    <dbReference type="NCBI Taxonomy" id="94617"/>
    <lineage>
        <taxon>Eukaryota</taxon>
        <taxon>Sar</taxon>
        <taxon>Stramenopiles</taxon>
        <taxon>Ochrophyta</taxon>
        <taxon>Raphidophyceae</taxon>
        <taxon>Chattonellales</taxon>
        <taxon>Chattonellaceae</taxon>
        <taxon>Fibrocapsa</taxon>
    </lineage>
</organism>
<protein>
    <submittedName>
        <fullName evidence="8">Uncharacterized protein</fullName>
    </submittedName>
</protein>
<comment type="similarity">
    <text evidence="2 6">Belongs to the peroxisomal membrane protein PXMP2/4 family.</text>
</comment>
<reference evidence="8" key="1">
    <citation type="submission" date="2021-01" db="EMBL/GenBank/DDBJ databases">
        <authorList>
            <person name="Corre E."/>
            <person name="Pelletier E."/>
            <person name="Niang G."/>
            <person name="Scheremetjew M."/>
            <person name="Finn R."/>
            <person name="Kale V."/>
            <person name="Holt S."/>
            <person name="Cochrane G."/>
            <person name="Meng A."/>
            <person name="Brown T."/>
            <person name="Cohen L."/>
        </authorList>
    </citation>
    <scope>NUCLEOTIDE SEQUENCE</scope>
    <source>
        <strain evidence="8">CCMP1661</strain>
    </source>
</reference>
<feature type="transmembrane region" description="Helical" evidence="6">
    <location>
        <begin position="120"/>
        <end position="141"/>
    </location>
</feature>
<evidence type="ECO:0000256" key="7">
    <source>
        <dbReference type="SAM" id="SignalP"/>
    </source>
</evidence>
<proteinExistence type="inferred from homology"/>
<dbReference type="GO" id="GO:0005737">
    <property type="term" value="C:cytoplasm"/>
    <property type="evidence" value="ECO:0007669"/>
    <property type="project" value="TreeGrafter"/>
</dbReference>
<feature type="transmembrane region" description="Helical" evidence="6">
    <location>
        <begin position="87"/>
        <end position="108"/>
    </location>
</feature>
<gene>
    <name evidence="8" type="ORF">FJAP1339_LOCUS3029</name>
</gene>
<feature type="signal peptide" evidence="7">
    <location>
        <begin position="1"/>
        <end position="23"/>
    </location>
</feature>
<keyword evidence="3 6" id="KW-0812">Transmembrane</keyword>
<dbReference type="GO" id="GO:0016020">
    <property type="term" value="C:membrane"/>
    <property type="evidence" value="ECO:0007669"/>
    <property type="project" value="UniProtKB-SubCell"/>
</dbReference>
<evidence type="ECO:0000256" key="5">
    <source>
        <dbReference type="ARBA" id="ARBA00023136"/>
    </source>
</evidence>
<evidence type="ECO:0000256" key="6">
    <source>
        <dbReference type="RuleBase" id="RU363053"/>
    </source>
</evidence>
<feature type="chain" id="PRO_5031045440" evidence="7">
    <location>
        <begin position="24"/>
        <end position="256"/>
    </location>
</feature>
<feature type="transmembrane region" description="Helical" evidence="6">
    <location>
        <begin position="172"/>
        <end position="195"/>
    </location>
</feature>
<dbReference type="PANTHER" id="PTHR11266">
    <property type="entry name" value="PEROXISOMAL MEMBRANE PROTEIN 2, PXMP2 MPV17"/>
    <property type="match status" value="1"/>
</dbReference>
<dbReference type="Pfam" id="PF04117">
    <property type="entry name" value="Mpv17_PMP22"/>
    <property type="match status" value="1"/>
</dbReference>
<evidence type="ECO:0000256" key="1">
    <source>
        <dbReference type="ARBA" id="ARBA00004141"/>
    </source>
</evidence>